<name>A0ABW0EVJ0_9PSEU</name>
<dbReference type="SMART" id="SM00422">
    <property type="entry name" value="HTH_MERR"/>
    <property type="match status" value="1"/>
</dbReference>
<reference evidence="4" key="1">
    <citation type="journal article" date="2019" name="Int. J. Syst. Evol. Microbiol.">
        <title>The Global Catalogue of Microorganisms (GCM) 10K type strain sequencing project: providing services to taxonomists for standard genome sequencing and annotation.</title>
        <authorList>
            <consortium name="The Broad Institute Genomics Platform"/>
            <consortium name="The Broad Institute Genome Sequencing Center for Infectious Disease"/>
            <person name="Wu L."/>
            <person name="Ma J."/>
        </authorList>
    </citation>
    <scope>NUCLEOTIDE SEQUENCE [LARGE SCALE GENOMIC DNA]</scope>
    <source>
        <strain evidence="4">CCUG 59778</strain>
    </source>
</reference>
<dbReference type="InterPro" id="IPR000551">
    <property type="entry name" value="MerR-type_HTH_dom"/>
</dbReference>
<dbReference type="EMBL" id="JBHSKF010000017">
    <property type="protein sequence ID" value="MFC5290463.1"/>
    <property type="molecule type" value="Genomic_DNA"/>
</dbReference>
<dbReference type="InterPro" id="IPR009061">
    <property type="entry name" value="DNA-bd_dom_put_sf"/>
</dbReference>
<proteinExistence type="predicted"/>
<keyword evidence="1" id="KW-0238">DNA-binding</keyword>
<evidence type="ECO:0000313" key="4">
    <source>
        <dbReference type="Proteomes" id="UP001596157"/>
    </source>
</evidence>
<feature type="domain" description="HTH merR-type" evidence="2">
    <location>
        <begin position="1"/>
        <end position="70"/>
    </location>
</feature>
<dbReference type="RefSeq" id="WP_378250355.1">
    <property type="nucleotide sequence ID" value="NZ_JBHSKF010000017.1"/>
</dbReference>
<accession>A0ABW0EVJ0</accession>
<keyword evidence="4" id="KW-1185">Reference proteome</keyword>
<dbReference type="Proteomes" id="UP001596157">
    <property type="component" value="Unassembled WGS sequence"/>
</dbReference>
<dbReference type="PRINTS" id="PR00040">
    <property type="entry name" value="HTHMERR"/>
</dbReference>
<organism evidence="3 4">
    <name type="scientific">Actinokineospora guangxiensis</name>
    <dbReference type="NCBI Taxonomy" id="1490288"/>
    <lineage>
        <taxon>Bacteria</taxon>
        <taxon>Bacillati</taxon>
        <taxon>Actinomycetota</taxon>
        <taxon>Actinomycetes</taxon>
        <taxon>Pseudonocardiales</taxon>
        <taxon>Pseudonocardiaceae</taxon>
        <taxon>Actinokineospora</taxon>
    </lineage>
</organism>
<evidence type="ECO:0000313" key="3">
    <source>
        <dbReference type="EMBL" id="MFC5290463.1"/>
    </source>
</evidence>
<dbReference type="InterPro" id="IPR047057">
    <property type="entry name" value="MerR_fam"/>
</dbReference>
<gene>
    <name evidence="3" type="ORF">ACFPM7_25710</name>
</gene>
<sequence length="206" mass="22393">MRIAELSRETGVPVPTIKFYLREGVLPAGERTSKNQARYDESHIRRLRLIRAMVDLGGLSLASVREIVAAIDDQESDDDQLMGRVSKSLIPEVDAVDDASLAAVEAVLAELGWEDACSHPSARTLAAVLAAGRELGHDFAPTFVAHGRACEEVARADLDYVEGKDVDQMLESVIVGTLLGDTALAALRRIAQTVESHRRYGVDEDE</sequence>
<evidence type="ECO:0000256" key="1">
    <source>
        <dbReference type="ARBA" id="ARBA00023125"/>
    </source>
</evidence>
<evidence type="ECO:0000259" key="2">
    <source>
        <dbReference type="PROSITE" id="PS50937"/>
    </source>
</evidence>
<dbReference type="PANTHER" id="PTHR30204:SF98">
    <property type="entry name" value="HTH-TYPE TRANSCRIPTIONAL REGULATOR ADHR"/>
    <property type="match status" value="1"/>
</dbReference>
<dbReference type="SUPFAM" id="SSF46955">
    <property type="entry name" value="Putative DNA-binding domain"/>
    <property type="match status" value="1"/>
</dbReference>
<dbReference type="CDD" id="cd04780">
    <property type="entry name" value="HTH_MerR-like_sg5"/>
    <property type="match status" value="1"/>
</dbReference>
<dbReference type="PANTHER" id="PTHR30204">
    <property type="entry name" value="REDOX-CYCLING DRUG-SENSING TRANSCRIPTIONAL ACTIVATOR SOXR"/>
    <property type="match status" value="1"/>
</dbReference>
<protein>
    <submittedName>
        <fullName evidence="3">MerR family transcriptional regulator</fullName>
    </submittedName>
</protein>
<dbReference type="Pfam" id="PF13411">
    <property type="entry name" value="MerR_1"/>
    <property type="match status" value="1"/>
</dbReference>
<comment type="caution">
    <text evidence="3">The sequence shown here is derived from an EMBL/GenBank/DDBJ whole genome shotgun (WGS) entry which is preliminary data.</text>
</comment>
<dbReference type="PROSITE" id="PS50937">
    <property type="entry name" value="HTH_MERR_2"/>
    <property type="match status" value="1"/>
</dbReference>
<dbReference type="Gene3D" id="1.10.1660.10">
    <property type="match status" value="1"/>
</dbReference>